<evidence type="ECO:0000256" key="9">
    <source>
        <dbReference type="RuleBase" id="RU364070"/>
    </source>
</evidence>
<keyword evidence="3 9" id="KW-0813">Transport</keyword>
<dbReference type="SUPFAM" id="SSF82866">
    <property type="entry name" value="Multidrug efflux transporter AcrB transmembrane domain"/>
    <property type="match status" value="2"/>
</dbReference>
<comment type="caution">
    <text evidence="10">The sequence shown here is derived from an EMBL/GenBank/DDBJ whole genome shotgun (WGS) entry which is preliminary data.</text>
</comment>
<dbReference type="Gene3D" id="3.30.70.1440">
    <property type="entry name" value="Multidrug efflux transporter AcrB pore domain"/>
    <property type="match status" value="1"/>
</dbReference>
<dbReference type="GO" id="GO:0015562">
    <property type="term" value="F:efflux transmembrane transporter activity"/>
    <property type="evidence" value="ECO:0007669"/>
    <property type="project" value="InterPro"/>
</dbReference>
<dbReference type="FunFam" id="3.30.70.1430:FF:000001">
    <property type="entry name" value="Efflux pump membrane transporter"/>
    <property type="match status" value="1"/>
</dbReference>
<protein>
    <recommendedName>
        <fullName evidence="9">Efflux pump membrane transporter</fullName>
    </recommendedName>
</protein>
<keyword evidence="11" id="KW-1185">Reference proteome</keyword>
<keyword evidence="4" id="KW-1003">Cell membrane</keyword>
<comment type="subcellular location">
    <subcellularLocation>
        <location evidence="1 9">Cell inner membrane</location>
        <topology evidence="1 9">Multi-pass membrane protein</topology>
    </subcellularLocation>
</comment>
<keyword evidence="7 9" id="KW-1133">Transmembrane helix</keyword>
<dbReference type="SUPFAM" id="SSF82714">
    <property type="entry name" value="Multidrug efflux transporter AcrB TolC docking domain, DN and DC subdomains"/>
    <property type="match status" value="2"/>
</dbReference>
<evidence type="ECO:0000256" key="8">
    <source>
        <dbReference type="ARBA" id="ARBA00023136"/>
    </source>
</evidence>
<reference evidence="10 11" key="2">
    <citation type="submission" date="2020-03" db="EMBL/GenBank/DDBJ databases">
        <title>Roseomonas stagni sp. nov., isolated from pond water in Japan.</title>
        <authorList>
            <person name="Furuhata K."/>
            <person name="Miyamoto H."/>
            <person name="Goto K."/>
        </authorList>
    </citation>
    <scope>NUCLEOTIDE SEQUENCE [LARGE SCALE GENOMIC DNA]</scope>
    <source>
        <strain evidence="10 11">PeD5</strain>
    </source>
</reference>
<dbReference type="InterPro" id="IPR004764">
    <property type="entry name" value="MdtF-like"/>
</dbReference>
<feature type="transmembrane region" description="Helical" evidence="9">
    <location>
        <begin position="540"/>
        <end position="563"/>
    </location>
</feature>
<accession>A0A6M1LSG2</accession>
<feature type="transmembrane region" description="Helical" evidence="9">
    <location>
        <begin position="441"/>
        <end position="467"/>
    </location>
</feature>
<dbReference type="InterPro" id="IPR027463">
    <property type="entry name" value="AcrB_DN_DC_subdom"/>
</dbReference>
<dbReference type="GO" id="GO:0009636">
    <property type="term" value="P:response to toxic substance"/>
    <property type="evidence" value="ECO:0007669"/>
    <property type="project" value="UniProtKB-ARBA"/>
</dbReference>
<dbReference type="InterPro" id="IPR001036">
    <property type="entry name" value="Acrflvin-R"/>
</dbReference>
<dbReference type="PRINTS" id="PR00702">
    <property type="entry name" value="ACRIFLAVINRP"/>
</dbReference>
<gene>
    <name evidence="10" type="ORF">G3576_25520</name>
</gene>
<evidence type="ECO:0000256" key="3">
    <source>
        <dbReference type="ARBA" id="ARBA00022448"/>
    </source>
</evidence>
<feature type="transmembrane region" description="Helical" evidence="9">
    <location>
        <begin position="930"/>
        <end position="954"/>
    </location>
</feature>
<sequence>MRLARFFIDRPVFAAVLSIAITLVGAIAAFRLPIAEYPDIAPPTVQVTASYPGASAETIAQTVAGPIEQEVNGVDGMLYLSSQSTGDGRLAISVVFRQGTNVDQAQVLVQNRVAIAEPRLPEEVRRLGITVRKASPDLLMVVHMTSPDGSRSPEYVSNYATLAIKDRLTRLEGVGDAQVFGARDYAMRVWLDPDRLSARGLAPGEVVEALRRANAQVAAGAIGQAPRAAEAGAFEISVQARGRLSSPEEFDEQVVGTGANGAPIRLRDVARTEIGAADYSVNALLNNQVATAIVIFQRPDSNALATAAAVRATMEEAAGAFPSGIGYSVVYDPTRFIAQSMEAVLHTFAEAVVLVVLVVILFLQNWRAAVIPLLAIPVSVIGTFAVLLAMGFTLNTLTMFGLILAIGIVVDDAIVVVENAERHMAEGLSPLEAARKTMDEVGFALIAIALVLVAVFLPTAFIAGISGAFYKQFAATISVATVLSAIVSLTLSPALAARLLKPHGHGKPSVIGAPVRLFFRGFNAVFDRLSFGYGALTKKLVRLPVILLLIYGGLLAFTGQTVLTTPTGLIPPLDRGYFIAAFQLPPGASLSRTDAVVRRASDAILAAPGVESAVAFVGFDGATFTNAPNTGVVFASLKSFQERAALGLSGNDILGQLQGRLMGDQDAQVLVIPPPSVPGIGTGGGFKLMIQDRAGHGPQALERAVWQVLGQANGTPGIAFAFSLFNTATPQIRAEIDRTRAEMLGVPISRVHETLGITMGSAFVNDFNLLGRTWRVTAQADMRHRMDVEDIARLRVRSDSGQMVPMGSIATFHETSGPYRVPRYNLFPAAEIQGAAMPGVSTGQAIAAMEQVLKNLPEGFSYEWTEIALQERIAGNTAPIAFGLAVVFVFLVLAAMYESWLLPLAVVLIAPMSVLASLLGVLHAGLDNNVLVQVGLVVLVGLAAKNAILIVEFARAAEEEGMSRWEAAAAAARTRLRPILMTSLAFILGVLPLTVATGAGAEMRQSLGVAVFYGMLGVTICGLLFTPVFYVVARAMARRRQAEPRVQAAH</sequence>
<feature type="transmembrane region" description="Helical" evidence="9">
    <location>
        <begin position="370"/>
        <end position="392"/>
    </location>
</feature>
<evidence type="ECO:0000256" key="4">
    <source>
        <dbReference type="ARBA" id="ARBA00022475"/>
    </source>
</evidence>
<keyword evidence="5 9" id="KW-0997">Cell inner membrane</keyword>
<evidence type="ECO:0000256" key="1">
    <source>
        <dbReference type="ARBA" id="ARBA00004429"/>
    </source>
</evidence>
<dbReference type="SUPFAM" id="SSF82693">
    <property type="entry name" value="Multidrug efflux transporter AcrB pore domain, PN1, PN2, PC1 and PC2 subdomains"/>
    <property type="match status" value="4"/>
</dbReference>
<dbReference type="NCBIfam" id="NF000282">
    <property type="entry name" value="RND_permease_1"/>
    <property type="match status" value="1"/>
</dbReference>
<dbReference type="Gene3D" id="3.30.70.1430">
    <property type="entry name" value="Multidrug efflux transporter AcrB pore domain"/>
    <property type="match status" value="2"/>
</dbReference>
<feature type="transmembrane region" description="Helical" evidence="9">
    <location>
        <begin position="12"/>
        <end position="34"/>
    </location>
</feature>
<keyword evidence="6 9" id="KW-0812">Transmembrane</keyword>
<dbReference type="RefSeq" id="WP_164697322.1">
    <property type="nucleotide sequence ID" value="NZ_JAAIKB010000015.1"/>
</dbReference>
<dbReference type="PANTHER" id="PTHR32063">
    <property type="match status" value="1"/>
</dbReference>
<dbReference type="FunFam" id="1.20.1640.10:FF:000001">
    <property type="entry name" value="Efflux pump membrane transporter"/>
    <property type="match status" value="1"/>
</dbReference>
<evidence type="ECO:0000256" key="5">
    <source>
        <dbReference type="ARBA" id="ARBA00022519"/>
    </source>
</evidence>
<feature type="transmembrane region" description="Helical" evidence="9">
    <location>
        <begin position="1007"/>
        <end position="1032"/>
    </location>
</feature>
<comment type="similarity">
    <text evidence="2 9">Belongs to the resistance-nodulation-cell division (RND) (TC 2.A.6) family.</text>
</comment>
<name>A0A6M1LSG2_9PROT</name>
<dbReference type="GO" id="GO:0042910">
    <property type="term" value="F:xenobiotic transmembrane transporter activity"/>
    <property type="evidence" value="ECO:0007669"/>
    <property type="project" value="TreeGrafter"/>
</dbReference>
<dbReference type="Gene3D" id="3.30.70.1320">
    <property type="entry name" value="Multidrug efflux transporter AcrB pore domain like"/>
    <property type="match status" value="1"/>
</dbReference>
<dbReference type="Gene3D" id="1.20.1640.10">
    <property type="entry name" value="Multidrug efflux transporter AcrB transmembrane domain"/>
    <property type="match status" value="2"/>
</dbReference>
<feature type="transmembrane region" description="Helical" evidence="9">
    <location>
        <begin position="979"/>
        <end position="1001"/>
    </location>
</feature>
<dbReference type="PANTHER" id="PTHR32063:SF11">
    <property type="entry name" value="CATION OR DRUG EFFLUX SYSTEM PROTEIN"/>
    <property type="match status" value="1"/>
</dbReference>
<feature type="transmembrane region" description="Helical" evidence="9">
    <location>
        <begin position="904"/>
        <end position="924"/>
    </location>
</feature>
<dbReference type="Proteomes" id="UP000475385">
    <property type="component" value="Unassembled WGS sequence"/>
</dbReference>
<evidence type="ECO:0000313" key="10">
    <source>
        <dbReference type="EMBL" id="NGM23398.1"/>
    </source>
</evidence>
<dbReference type="AlphaFoldDB" id="A0A6M1LSG2"/>
<dbReference type="Pfam" id="PF00873">
    <property type="entry name" value="ACR_tran"/>
    <property type="match status" value="1"/>
</dbReference>
<keyword evidence="8 9" id="KW-0472">Membrane</keyword>
<evidence type="ECO:0000313" key="11">
    <source>
        <dbReference type="Proteomes" id="UP000475385"/>
    </source>
</evidence>
<reference evidence="10 11" key="1">
    <citation type="submission" date="2020-02" db="EMBL/GenBank/DDBJ databases">
        <authorList>
            <person name="Kim H.M."/>
            <person name="Jeon C.O."/>
        </authorList>
    </citation>
    <scope>NUCLEOTIDE SEQUENCE [LARGE SCALE GENOMIC DNA]</scope>
    <source>
        <strain evidence="10 11">PeD5</strain>
    </source>
</reference>
<organism evidence="10 11">
    <name type="scientific">Falsiroseomonas algicola</name>
    <dbReference type="NCBI Taxonomy" id="2716930"/>
    <lineage>
        <taxon>Bacteria</taxon>
        <taxon>Pseudomonadati</taxon>
        <taxon>Pseudomonadota</taxon>
        <taxon>Alphaproteobacteria</taxon>
        <taxon>Acetobacterales</taxon>
        <taxon>Roseomonadaceae</taxon>
        <taxon>Falsiroseomonas</taxon>
    </lineage>
</organism>
<dbReference type="NCBIfam" id="TIGR00915">
    <property type="entry name" value="2A0602"/>
    <property type="match status" value="1"/>
</dbReference>
<feature type="transmembrane region" description="Helical" evidence="9">
    <location>
        <begin position="398"/>
        <end position="420"/>
    </location>
</feature>
<dbReference type="Gene3D" id="3.30.2090.10">
    <property type="entry name" value="Multidrug efflux transporter AcrB TolC docking domain, DN and DC subdomains"/>
    <property type="match status" value="2"/>
</dbReference>
<feature type="transmembrane region" description="Helical" evidence="9">
    <location>
        <begin position="473"/>
        <end position="497"/>
    </location>
</feature>
<feature type="transmembrane region" description="Helical" evidence="9">
    <location>
        <begin position="343"/>
        <end position="363"/>
    </location>
</feature>
<evidence type="ECO:0000256" key="7">
    <source>
        <dbReference type="ARBA" id="ARBA00022989"/>
    </source>
</evidence>
<evidence type="ECO:0000256" key="2">
    <source>
        <dbReference type="ARBA" id="ARBA00010942"/>
    </source>
</evidence>
<dbReference type="GO" id="GO:0005886">
    <property type="term" value="C:plasma membrane"/>
    <property type="evidence" value="ECO:0007669"/>
    <property type="project" value="UniProtKB-SubCell"/>
</dbReference>
<proteinExistence type="inferred from homology"/>
<evidence type="ECO:0000256" key="6">
    <source>
        <dbReference type="ARBA" id="ARBA00022692"/>
    </source>
</evidence>
<feature type="transmembrane region" description="Helical" evidence="9">
    <location>
        <begin position="878"/>
        <end position="897"/>
    </location>
</feature>
<dbReference type="EMBL" id="JAAIKB010000015">
    <property type="protein sequence ID" value="NGM23398.1"/>
    <property type="molecule type" value="Genomic_DNA"/>
</dbReference>